<organism evidence="1 2">
    <name type="scientific">Porites evermanni</name>
    <dbReference type="NCBI Taxonomy" id="104178"/>
    <lineage>
        <taxon>Eukaryota</taxon>
        <taxon>Metazoa</taxon>
        <taxon>Cnidaria</taxon>
        <taxon>Anthozoa</taxon>
        <taxon>Hexacorallia</taxon>
        <taxon>Scleractinia</taxon>
        <taxon>Fungiina</taxon>
        <taxon>Poritidae</taxon>
        <taxon>Porites</taxon>
    </lineage>
</organism>
<evidence type="ECO:0000313" key="2">
    <source>
        <dbReference type="Proteomes" id="UP001159427"/>
    </source>
</evidence>
<reference evidence="1 2" key="1">
    <citation type="submission" date="2022-05" db="EMBL/GenBank/DDBJ databases">
        <authorList>
            <consortium name="Genoscope - CEA"/>
            <person name="William W."/>
        </authorList>
    </citation>
    <scope>NUCLEOTIDE SEQUENCE [LARGE SCALE GENOMIC DNA]</scope>
</reference>
<keyword evidence="2" id="KW-1185">Reference proteome</keyword>
<proteinExistence type="predicted"/>
<protein>
    <submittedName>
        <fullName evidence="1">Uncharacterized protein</fullName>
    </submittedName>
</protein>
<sequence>MDIERFKRLSIPKIEAGKMTEVVRDVIKEVRTNKQNVYEKTSEDLKPLTEKFDEEIEEISKLKEDVNKQIIPYGDQVQRLALPGPSGEVAPKMIADMNKGFTQEELEFIQNQQLPLPADIFLQTLKEPNYAKQILDESGAINKKLGRKKGHLSTTKTNRKKNKDQIAEYDEGIEIIRKYRQRIGILEEGTKTLKVGKGIYTQKKTNAYKINPNTGVYGNVTIDVPKLYGQLKLIAHKDGKKVYDKQVDFDTLDLLTKRFNSKKKYSPL</sequence>
<gene>
    <name evidence="1" type="ORF">PEVE_00011943</name>
</gene>
<name>A0ABN8RIJ9_9CNID</name>
<feature type="non-terminal residue" evidence="1">
    <location>
        <position position="268"/>
    </location>
</feature>
<comment type="caution">
    <text evidence="1">The sequence shown here is derived from an EMBL/GenBank/DDBJ whole genome shotgun (WGS) entry which is preliminary data.</text>
</comment>
<evidence type="ECO:0000313" key="1">
    <source>
        <dbReference type="EMBL" id="CAH3178748.1"/>
    </source>
</evidence>
<dbReference type="Proteomes" id="UP001159427">
    <property type="component" value="Unassembled WGS sequence"/>
</dbReference>
<accession>A0ABN8RIJ9</accession>
<dbReference type="EMBL" id="CALNXI010001873">
    <property type="protein sequence ID" value="CAH3178748.1"/>
    <property type="molecule type" value="Genomic_DNA"/>
</dbReference>